<dbReference type="InterPro" id="IPR018490">
    <property type="entry name" value="cNMP-bd_dom_sf"/>
</dbReference>
<dbReference type="PANTHER" id="PTHR24567:SF26">
    <property type="entry name" value="REGULATORY PROTEIN YEIL"/>
    <property type="match status" value="1"/>
</dbReference>
<keyword evidence="3" id="KW-0804">Transcription</keyword>
<dbReference type="SUPFAM" id="SSF51206">
    <property type="entry name" value="cAMP-binding domain-like"/>
    <property type="match status" value="1"/>
</dbReference>
<dbReference type="Proteomes" id="UP000621447">
    <property type="component" value="Unassembled WGS sequence"/>
</dbReference>
<evidence type="ECO:0000256" key="1">
    <source>
        <dbReference type="ARBA" id="ARBA00023015"/>
    </source>
</evidence>
<dbReference type="Gene3D" id="2.60.120.10">
    <property type="entry name" value="Jelly Rolls"/>
    <property type="match status" value="1"/>
</dbReference>
<dbReference type="InterPro" id="IPR050397">
    <property type="entry name" value="Env_Response_Regulators"/>
</dbReference>
<dbReference type="Pfam" id="PF13545">
    <property type="entry name" value="HTH_Crp_2"/>
    <property type="match status" value="1"/>
</dbReference>
<dbReference type="Gene3D" id="1.10.10.10">
    <property type="entry name" value="Winged helix-like DNA-binding domain superfamily/Winged helix DNA-binding domain"/>
    <property type="match status" value="1"/>
</dbReference>
<name>A0ABX2JDV9_9SPHN</name>
<dbReference type="PROSITE" id="PS51063">
    <property type="entry name" value="HTH_CRP_2"/>
    <property type="match status" value="1"/>
</dbReference>
<dbReference type="Pfam" id="PF00027">
    <property type="entry name" value="cNMP_binding"/>
    <property type="match status" value="1"/>
</dbReference>
<dbReference type="SMART" id="SM00419">
    <property type="entry name" value="HTH_CRP"/>
    <property type="match status" value="1"/>
</dbReference>
<accession>A0ABX2JDV9</accession>
<dbReference type="InterPro" id="IPR036390">
    <property type="entry name" value="WH_DNA-bd_sf"/>
</dbReference>
<dbReference type="InterPro" id="IPR014710">
    <property type="entry name" value="RmlC-like_jellyroll"/>
</dbReference>
<dbReference type="RefSeq" id="WP_174192255.1">
    <property type="nucleotide sequence ID" value="NZ_JABULH010000001.1"/>
</dbReference>
<dbReference type="SUPFAM" id="SSF46785">
    <property type="entry name" value="Winged helix' DNA-binding domain"/>
    <property type="match status" value="1"/>
</dbReference>
<evidence type="ECO:0000313" key="5">
    <source>
        <dbReference type="EMBL" id="NTS64208.1"/>
    </source>
</evidence>
<gene>
    <name evidence="5" type="ORF">HRV97_03410</name>
</gene>
<feature type="domain" description="HTH crp-type" evidence="4">
    <location>
        <begin position="144"/>
        <end position="218"/>
    </location>
</feature>
<keyword evidence="6" id="KW-1185">Reference proteome</keyword>
<reference evidence="5 6" key="1">
    <citation type="submission" date="2020-06" db="EMBL/GenBank/DDBJ databases">
        <title>Sphingomonas hominis sp. nov., a member of the Sphingomonas, isolated from the hair of a 22-year-old girl.</title>
        <authorList>
            <person name="Zhang D.-F."/>
            <person name="Cui X.-W."/>
        </authorList>
    </citation>
    <scope>NUCLEOTIDE SEQUENCE [LARGE SCALE GENOMIC DNA]</scope>
    <source>
        <strain evidence="5 6">HHU CXW</strain>
    </source>
</reference>
<evidence type="ECO:0000256" key="3">
    <source>
        <dbReference type="ARBA" id="ARBA00023163"/>
    </source>
</evidence>
<protein>
    <submittedName>
        <fullName evidence="5">Crp/Fnr family transcriptional regulator</fullName>
    </submittedName>
</protein>
<evidence type="ECO:0000256" key="2">
    <source>
        <dbReference type="ARBA" id="ARBA00023125"/>
    </source>
</evidence>
<comment type="caution">
    <text evidence="5">The sequence shown here is derived from an EMBL/GenBank/DDBJ whole genome shotgun (WGS) entry which is preliminary data.</text>
</comment>
<proteinExistence type="predicted"/>
<keyword evidence="2" id="KW-0238">DNA-binding</keyword>
<dbReference type="CDD" id="cd00038">
    <property type="entry name" value="CAP_ED"/>
    <property type="match status" value="1"/>
</dbReference>
<evidence type="ECO:0000313" key="6">
    <source>
        <dbReference type="Proteomes" id="UP000621447"/>
    </source>
</evidence>
<evidence type="ECO:0000259" key="4">
    <source>
        <dbReference type="PROSITE" id="PS51063"/>
    </source>
</evidence>
<dbReference type="PANTHER" id="PTHR24567">
    <property type="entry name" value="CRP FAMILY TRANSCRIPTIONAL REGULATORY PROTEIN"/>
    <property type="match status" value="1"/>
</dbReference>
<keyword evidence="1" id="KW-0805">Transcription regulation</keyword>
<organism evidence="5 6">
    <name type="scientific">Sphingomonas hominis</name>
    <dbReference type="NCBI Taxonomy" id="2741495"/>
    <lineage>
        <taxon>Bacteria</taxon>
        <taxon>Pseudomonadati</taxon>
        <taxon>Pseudomonadota</taxon>
        <taxon>Alphaproteobacteria</taxon>
        <taxon>Sphingomonadales</taxon>
        <taxon>Sphingomonadaceae</taxon>
        <taxon>Sphingomonas</taxon>
    </lineage>
</organism>
<dbReference type="InterPro" id="IPR036388">
    <property type="entry name" value="WH-like_DNA-bd_sf"/>
</dbReference>
<sequence length="244" mass="26686">MEQGVLLTKMASLVALTDEDRRALDALPIIDTKVARRRPIMPQGAQPDYVYLLRSGWAARHEVRADGSRRITGFLLPGDFCGIHAICHAAMDHAIIALTDCVVGKIDGSAFADLCHQSSAINQAVWRAKLIEEAVLRKWLLFSTDSYQGVAHLLCELYVRAAVVGLAADGQCRVPLTQEEIGDALGITAVHTNRVIQRLRGEGIIDLSHHELTIRDAAALTRAGAFDRSYLEPWLSENAISLLG</sequence>
<dbReference type="EMBL" id="JABULH010000001">
    <property type="protein sequence ID" value="NTS64208.1"/>
    <property type="molecule type" value="Genomic_DNA"/>
</dbReference>
<dbReference type="InterPro" id="IPR012318">
    <property type="entry name" value="HTH_CRP"/>
</dbReference>
<dbReference type="InterPro" id="IPR000595">
    <property type="entry name" value="cNMP-bd_dom"/>
</dbReference>